<feature type="transmembrane region" description="Helical" evidence="8">
    <location>
        <begin position="20"/>
        <end position="42"/>
    </location>
</feature>
<evidence type="ECO:0000256" key="5">
    <source>
        <dbReference type="ARBA" id="ARBA00022692"/>
    </source>
</evidence>
<dbReference type="Proteomes" id="UP001300502">
    <property type="component" value="Unassembled WGS sequence"/>
</dbReference>
<comment type="subcellular location">
    <subcellularLocation>
        <location evidence="1">Cell membrane</location>
        <topology evidence="1">Multi-pass membrane protein</topology>
    </subcellularLocation>
</comment>
<feature type="transmembrane region" description="Helical" evidence="8">
    <location>
        <begin position="343"/>
        <end position="363"/>
    </location>
</feature>
<feature type="transmembrane region" description="Helical" evidence="8">
    <location>
        <begin position="127"/>
        <end position="151"/>
    </location>
</feature>
<dbReference type="Pfam" id="PF03595">
    <property type="entry name" value="SLAC1"/>
    <property type="match status" value="1"/>
</dbReference>
<dbReference type="GO" id="GO:0005886">
    <property type="term" value="C:plasma membrane"/>
    <property type="evidence" value="ECO:0007669"/>
    <property type="project" value="UniProtKB-SubCell"/>
</dbReference>
<feature type="transmembrane region" description="Helical" evidence="8">
    <location>
        <begin position="317"/>
        <end position="337"/>
    </location>
</feature>
<protein>
    <recommendedName>
        <fullName evidence="11">C4-dicarboxylate transporter/malic acid transport protein</fullName>
    </recommendedName>
</protein>
<accession>A0AAV9IG97</accession>
<feature type="transmembrane region" description="Helical" evidence="8">
    <location>
        <begin position="231"/>
        <end position="261"/>
    </location>
</feature>
<keyword evidence="6 8" id="KW-1133">Transmembrane helix</keyword>
<evidence type="ECO:0000256" key="6">
    <source>
        <dbReference type="ARBA" id="ARBA00022989"/>
    </source>
</evidence>
<gene>
    <name evidence="9" type="ORF">GAYE_SCF23G4311</name>
</gene>
<dbReference type="InterPro" id="IPR051629">
    <property type="entry name" value="Sulfite_efflux_TDT"/>
</dbReference>
<evidence type="ECO:0000256" key="1">
    <source>
        <dbReference type="ARBA" id="ARBA00004651"/>
    </source>
</evidence>
<dbReference type="PANTHER" id="PTHR31686:SF1">
    <property type="entry name" value="SULFITE EFFLUX PUMP SSU1"/>
    <property type="match status" value="1"/>
</dbReference>
<keyword evidence="7 8" id="KW-0472">Membrane</keyword>
<dbReference type="Gene3D" id="1.50.10.150">
    <property type="entry name" value="Voltage-dependent anion channel"/>
    <property type="match status" value="1"/>
</dbReference>
<comment type="caution">
    <text evidence="9">The sequence shown here is derived from an EMBL/GenBank/DDBJ whole genome shotgun (WGS) entry which is preliminary data.</text>
</comment>
<feature type="transmembrane region" description="Helical" evidence="8">
    <location>
        <begin position="57"/>
        <end position="76"/>
    </location>
</feature>
<proteinExistence type="inferred from homology"/>
<keyword evidence="3" id="KW-0813">Transport</keyword>
<evidence type="ECO:0008006" key="11">
    <source>
        <dbReference type="Google" id="ProtNLM"/>
    </source>
</evidence>
<feature type="transmembrane region" description="Helical" evidence="8">
    <location>
        <begin position="281"/>
        <end position="305"/>
    </location>
</feature>
<evidence type="ECO:0000256" key="7">
    <source>
        <dbReference type="ARBA" id="ARBA00023136"/>
    </source>
</evidence>
<keyword evidence="5 8" id="KW-0812">Transmembrane</keyword>
<dbReference type="AlphaFoldDB" id="A0AAV9IG97"/>
<organism evidence="9 10">
    <name type="scientific">Galdieria yellowstonensis</name>
    <dbReference type="NCBI Taxonomy" id="3028027"/>
    <lineage>
        <taxon>Eukaryota</taxon>
        <taxon>Rhodophyta</taxon>
        <taxon>Bangiophyceae</taxon>
        <taxon>Galdieriales</taxon>
        <taxon>Galdieriaceae</taxon>
        <taxon>Galdieria</taxon>
    </lineage>
</organism>
<dbReference type="PANTHER" id="PTHR31686">
    <property type="match status" value="1"/>
</dbReference>
<evidence type="ECO:0000313" key="9">
    <source>
        <dbReference type="EMBL" id="KAK4526397.1"/>
    </source>
</evidence>
<feature type="transmembrane region" description="Helical" evidence="8">
    <location>
        <begin position="195"/>
        <end position="219"/>
    </location>
</feature>
<dbReference type="InterPro" id="IPR004695">
    <property type="entry name" value="SLAC1/Mae1/Ssu1/TehA"/>
</dbReference>
<dbReference type="GO" id="GO:0000319">
    <property type="term" value="F:sulfite transmembrane transporter activity"/>
    <property type="evidence" value="ECO:0007669"/>
    <property type="project" value="TreeGrafter"/>
</dbReference>
<evidence type="ECO:0000256" key="2">
    <source>
        <dbReference type="ARBA" id="ARBA00008566"/>
    </source>
</evidence>
<dbReference type="CDD" id="cd09318">
    <property type="entry name" value="TDT_SSU1"/>
    <property type="match status" value="1"/>
</dbReference>
<comment type="similarity">
    <text evidence="2">Belongs to the tellurite-resistance/dicarboxylate transporter (TDT) family.</text>
</comment>
<keyword evidence="10" id="KW-1185">Reference proteome</keyword>
<sequence>MKFVKQIPRPLTKIDSPKEIVRQFIPSWFAATMGTGILAVLLHDFPFPFEHLFDLAWAYWWLNVGLFTIFSIIFLARWAFFFKDALPMFSHPVQSMFLGAIPMGLSTIVNGVALFCVPVWGPGFVTLAEVLWCINVVLALASGLLVPIYMISTHEHTLKKMTAVWVLPVVPAEVAAASGGVILPTIANIAFARYIAFLSAILWGISVPIAMSILVIFFLRLVLHKLPPNDLIISCFLPLGPIGSAALAATGLSISAPRIFASFGDTLSDVAYESLASATPAIGILVACVLWGYGFWWLVLAVFAVIKTVVDRLPFNLGWWGLIFPLGVFSAATVDLYKLTQLLFFKIAAAIFICVLFILWWIVMVNTFIRAYTGELFYAPCLHTQMTTVQAANFELEV</sequence>
<feature type="transmembrane region" description="Helical" evidence="8">
    <location>
        <begin position="97"/>
        <end position="121"/>
    </location>
</feature>
<evidence type="ECO:0000313" key="10">
    <source>
        <dbReference type="Proteomes" id="UP001300502"/>
    </source>
</evidence>
<dbReference type="InterPro" id="IPR038665">
    <property type="entry name" value="Voltage-dep_anion_channel_sf"/>
</dbReference>
<evidence type="ECO:0000256" key="3">
    <source>
        <dbReference type="ARBA" id="ARBA00022448"/>
    </source>
</evidence>
<feature type="transmembrane region" description="Helical" evidence="8">
    <location>
        <begin position="163"/>
        <end position="183"/>
    </location>
</feature>
<keyword evidence="4" id="KW-1003">Cell membrane</keyword>
<evidence type="ECO:0000256" key="4">
    <source>
        <dbReference type="ARBA" id="ARBA00022475"/>
    </source>
</evidence>
<dbReference type="EMBL" id="JANCYU010000039">
    <property type="protein sequence ID" value="KAK4526397.1"/>
    <property type="molecule type" value="Genomic_DNA"/>
</dbReference>
<evidence type="ECO:0000256" key="8">
    <source>
        <dbReference type="SAM" id="Phobius"/>
    </source>
</evidence>
<reference evidence="9 10" key="1">
    <citation type="submission" date="2022-07" db="EMBL/GenBank/DDBJ databases">
        <title>Genome-wide signatures of adaptation to extreme environments.</title>
        <authorList>
            <person name="Cho C.H."/>
            <person name="Yoon H.S."/>
        </authorList>
    </citation>
    <scope>NUCLEOTIDE SEQUENCE [LARGE SCALE GENOMIC DNA]</scope>
    <source>
        <strain evidence="9 10">108.79 E11</strain>
    </source>
</reference>
<name>A0AAV9IG97_9RHOD</name>